<protein>
    <submittedName>
        <fullName evidence="2">Uncharacterized protein</fullName>
    </submittedName>
</protein>
<dbReference type="AlphaFoldDB" id="A0A2I0AX77"/>
<proteinExistence type="predicted"/>
<accession>A0A2I0AX77</accession>
<keyword evidence="1" id="KW-0812">Transmembrane</keyword>
<dbReference type="OrthoDB" id="1688388at2759"/>
<organism evidence="2 3">
    <name type="scientific">Apostasia shenzhenica</name>
    <dbReference type="NCBI Taxonomy" id="1088818"/>
    <lineage>
        <taxon>Eukaryota</taxon>
        <taxon>Viridiplantae</taxon>
        <taxon>Streptophyta</taxon>
        <taxon>Embryophyta</taxon>
        <taxon>Tracheophyta</taxon>
        <taxon>Spermatophyta</taxon>
        <taxon>Magnoliopsida</taxon>
        <taxon>Liliopsida</taxon>
        <taxon>Asparagales</taxon>
        <taxon>Orchidaceae</taxon>
        <taxon>Apostasioideae</taxon>
        <taxon>Apostasia</taxon>
    </lineage>
</organism>
<evidence type="ECO:0000313" key="3">
    <source>
        <dbReference type="Proteomes" id="UP000236161"/>
    </source>
</evidence>
<evidence type="ECO:0000256" key="1">
    <source>
        <dbReference type="SAM" id="Phobius"/>
    </source>
</evidence>
<keyword evidence="3" id="KW-1185">Reference proteome</keyword>
<keyword evidence="1" id="KW-1133">Transmembrane helix</keyword>
<dbReference type="Proteomes" id="UP000236161">
    <property type="component" value="Unassembled WGS sequence"/>
</dbReference>
<evidence type="ECO:0000313" key="2">
    <source>
        <dbReference type="EMBL" id="PKA60126.1"/>
    </source>
</evidence>
<sequence length="52" mass="5629">MGLFPLAFGFVQLLMDLAIASLSLMFVLGFFSLVTSILGTIAFFYNCILSSS</sequence>
<keyword evidence="1" id="KW-0472">Membrane</keyword>
<feature type="transmembrane region" description="Helical" evidence="1">
    <location>
        <begin position="30"/>
        <end position="49"/>
    </location>
</feature>
<name>A0A2I0AX77_9ASPA</name>
<gene>
    <name evidence="2" type="ORF">AXF42_Ash009810</name>
</gene>
<dbReference type="EMBL" id="KZ451942">
    <property type="protein sequence ID" value="PKA60126.1"/>
    <property type="molecule type" value="Genomic_DNA"/>
</dbReference>
<reference evidence="2 3" key="1">
    <citation type="journal article" date="2017" name="Nature">
        <title>The Apostasia genome and the evolution of orchids.</title>
        <authorList>
            <person name="Zhang G.Q."/>
            <person name="Liu K.W."/>
            <person name="Li Z."/>
            <person name="Lohaus R."/>
            <person name="Hsiao Y.Y."/>
            <person name="Niu S.C."/>
            <person name="Wang J.Y."/>
            <person name="Lin Y.C."/>
            <person name="Xu Q."/>
            <person name="Chen L.J."/>
            <person name="Yoshida K."/>
            <person name="Fujiwara S."/>
            <person name="Wang Z.W."/>
            <person name="Zhang Y.Q."/>
            <person name="Mitsuda N."/>
            <person name="Wang M."/>
            <person name="Liu G.H."/>
            <person name="Pecoraro L."/>
            <person name="Huang H.X."/>
            <person name="Xiao X.J."/>
            <person name="Lin M."/>
            <person name="Wu X.Y."/>
            <person name="Wu W.L."/>
            <person name="Chen Y.Y."/>
            <person name="Chang S.B."/>
            <person name="Sakamoto S."/>
            <person name="Ohme-Takagi M."/>
            <person name="Yagi M."/>
            <person name="Zeng S.J."/>
            <person name="Shen C.Y."/>
            <person name="Yeh C.M."/>
            <person name="Luo Y.B."/>
            <person name="Tsai W.C."/>
            <person name="Van de Peer Y."/>
            <person name="Liu Z.J."/>
        </authorList>
    </citation>
    <scope>NUCLEOTIDE SEQUENCE [LARGE SCALE GENOMIC DNA]</scope>
    <source>
        <strain evidence="3">cv. Shenzhen</strain>
        <tissue evidence="2">Stem</tissue>
    </source>
</reference>